<evidence type="ECO:0000256" key="8">
    <source>
        <dbReference type="RuleBase" id="RU362026"/>
    </source>
</evidence>
<gene>
    <name evidence="10" type="ORF">RJ53_05905</name>
</gene>
<dbReference type="Pfam" id="PF01555">
    <property type="entry name" value="N6_N4_Mtase"/>
    <property type="match status" value="1"/>
</dbReference>
<name>A0A8J8B5F9_9EURY</name>
<keyword evidence="3" id="KW-0808">Transferase</keyword>
<evidence type="ECO:0000256" key="7">
    <source>
        <dbReference type="ARBA" id="ARBA00049120"/>
    </source>
</evidence>
<dbReference type="InterPro" id="IPR017985">
    <property type="entry name" value="MeTrfase_CN4_CS"/>
</dbReference>
<evidence type="ECO:0000256" key="5">
    <source>
        <dbReference type="ARBA" id="ARBA00022747"/>
    </source>
</evidence>
<accession>A0A8J8B5F9</accession>
<dbReference type="PROSITE" id="PS00093">
    <property type="entry name" value="N4_MTASE"/>
    <property type="match status" value="1"/>
</dbReference>
<dbReference type="GO" id="GO:0008170">
    <property type="term" value="F:N-methyltransferase activity"/>
    <property type="evidence" value="ECO:0007669"/>
    <property type="project" value="InterPro"/>
</dbReference>
<dbReference type="InterPro" id="IPR001091">
    <property type="entry name" value="RM_Methyltransferase"/>
</dbReference>
<dbReference type="PRINTS" id="PR00508">
    <property type="entry name" value="S21N4MTFRASE"/>
</dbReference>
<dbReference type="SUPFAM" id="SSF53335">
    <property type="entry name" value="S-adenosyl-L-methionine-dependent methyltransferases"/>
    <property type="match status" value="1"/>
</dbReference>
<protein>
    <recommendedName>
        <fullName evidence="8">Type II methyltransferase</fullName>
        <ecNumber evidence="8">2.1.1.113</ecNumber>
    </recommendedName>
    <alternativeName>
        <fullName evidence="8">N-4 cytosine-specific methyltransferase</fullName>
    </alternativeName>
</protein>
<comment type="catalytic activity">
    <reaction evidence="7 8">
        <text>a 2'-deoxycytidine in DNA + S-adenosyl-L-methionine = an N(4)-methyl-2'-deoxycytidine in DNA + S-adenosyl-L-homocysteine + H(+)</text>
        <dbReference type="Rhea" id="RHEA:16857"/>
        <dbReference type="Rhea" id="RHEA-COMP:11369"/>
        <dbReference type="Rhea" id="RHEA-COMP:13674"/>
        <dbReference type="ChEBI" id="CHEBI:15378"/>
        <dbReference type="ChEBI" id="CHEBI:57856"/>
        <dbReference type="ChEBI" id="CHEBI:59789"/>
        <dbReference type="ChEBI" id="CHEBI:85452"/>
        <dbReference type="ChEBI" id="CHEBI:137933"/>
        <dbReference type="EC" id="2.1.1.113"/>
    </reaction>
</comment>
<keyword evidence="6" id="KW-0238">DNA-binding</keyword>
<evidence type="ECO:0000256" key="4">
    <source>
        <dbReference type="ARBA" id="ARBA00022691"/>
    </source>
</evidence>
<keyword evidence="5 8" id="KW-0680">Restriction system</keyword>
<dbReference type="EMBL" id="JWHL01000007">
    <property type="protein sequence ID" value="MBR1369058.1"/>
    <property type="molecule type" value="Genomic_DNA"/>
</dbReference>
<comment type="similarity">
    <text evidence="1">Belongs to the N(4)/N(6)-methyltransferase family. N(4) subfamily.</text>
</comment>
<dbReference type="GO" id="GO:0015667">
    <property type="term" value="F:site-specific DNA-methyltransferase (cytosine-N4-specific) activity"/>
    <property type="evidence" value="ECO:0007669"/>
    <property type="project" value="UniProtKB-EC"/>
</dbReference>
<dbReference type="InterPro" id="IPR002941">
    <property type="entry name" value="DNA_methylase_N4/N6"/>
</dbReference>
<evidence type="ECO:0000259" key="9">
    <source>
        <dbReference type="Pfam" id="PF01555"/>
    </source>
</evidence>
<dbReference type="GO" id="GO:0032259">
    <property type="term" value="P:methylation"/>
    <property type="evidence" value="ECO:0007669"/>
    <property type="project" value="UniProtKB-KW"/>
</dbReference>
<sequence>MEMKNQIHLLDCIDGMEMMDAGSVDLIVTSPPYNIGLSYSVYDDTLTRSEYLDWMGEIAGAASRILSDEGSFFLNIGGTPKDPWIPIDVAMEFRKRGYILQNMIHWIKSIAIPRSDIGSYNQNISGDISVGHFKPINSKRYHNDCHEFIFHFTKTGTVPIDKLAIGVPYQDKSNIGRWKQATADRRDRGNTWFIPYETIQEKRPHPAVFPIGLPDLCIRDHGIDRCRLVLDPFMGIGSTAIACIRLGIDYIGFEIDASYREIASDHIQREMRRRGDPGPAEDSLLNRVV</sequence>
<evidence type="ECO:0000313" key="11">
    <source>
        <dbReference type="Proteomes" id="UP000730161"/>
    </source>
</evidence>
<keyword evidence="2 8" id="KW-0489">Methyltransferase</keyword>
<proteinExistence type="inferred from homology"/>
<organism evidence="10 11">
    <name type="scientific">Methanocalculus chunghsingensis</name>
    <dbReference type="NCBI Taxonomy" id="156457"/>
    <lineage>
        <taxon>Archaea</taxon>
        <taxon>Methanobacteriati</taxon>
        <taxon>Methanobacteriota</taxon>
        <taxon>Stenosarchaea group</taxon>
        <taxon>Methanomicrobia</taxon>
        <taxon>Methanomicrobiales</taxon>
        <taxon>Methanocalculaceae</taxon>
        <taxon>Methanocalculus</taxon>
    </lineage>
</organism>
<evidence type="ECO:0000256" key="1">
    <source>
        <dbReference type="ARBA" id="ARBA00010203"/>
    </source>
</evidence>
<evidence type="ECO:0000256" key="3">
    <source>
        <dbReference type="ARBA" id="ARBA00022679"/>
    </source>
</evidence>
<dbReference type="AlphaFoldDB" id="A0A8J8B5F9"/>
<dbReference type="GO" id="GO:0009307">
    <property type="term" value="P:DNA restriction-modification system"/>
    <property type="evidence" value="ECO:0007669"/>
    <property type="project" value="UniProtKB-KW"/>
</dbReference>
<feature type="domain" description="DNA methylase N-4/N-6" evidence="9">
    <location>
        <begin position="24"/>
        <end position="263"/>
    </location>
</feature>
<dbReference type="InterPro" id="IPR029063">
    <property type="entry name" value="SAM-dependent_MTases_sf"/>
</dbReference>
<dbReference type="Gene3D" id="3.40.50.150">
    <property type="entry name" value="Vaccinia Virus protein VP39"/>
    <property type="match status" value="1"/>
</dbReference>
<keyword evidence="11" id="KW-1185">Reference proteome</keyword>
<reference evidence="10" key="1">
    <citation type="submission" date="2014-12" db="EMBL/GenBank/DDBJ databases">
        <authorList>
            <person name="Huang H.-H."/>
            <person name="Chen S.-C."/>
            <person name="Lai M.-C."/>
        </authorList>
    </citation>
    <scope>NUCLEOTIDE SEQUENCE</scope>
    <source>
        <strain evidence="10">K1F9705b</strain>
    </source>
</reference>
<dbReference type="EC" id="2.1.1.113" evidence="8"/>
<evidence type="ECO:0000256" key="2">
    <source>
        <dbReference type="ARBA" id="ARBA00022603"/>
    </source>
</evidence>
<dbReference type="Proteomes" id="UP000730161">
    <property type="component" value="Unassembled WGS sequence"/>
</dbReference>
<evidence type="ECO:0000313" key="10">
    <source>
        <dbReference type="EMBL" id="MBR1369058.1"/>
    </source>
</evidence>
<dbReference type="GO" id="GO:0003677">
    <property type="term" value="F:DNA binding"/>
    <property type="evidence" value="ECO:0007669"/>
    <property type="project" value="UniProtKB-KW"/>
</dbReference>
<evidence type="ECO:0000256" key="6">
    <source>
        <dbReference type="ARBA" id="ARBA00023125"/>
    </source>
</evidence>
<keyword evidence="4 8" id="KW-0949">S-adenosyl-L-methionine</keyword>
<comment type="caution">
    <text evidence="10">The sequence shown here is derived from an EMBL/GenBank/DDBJ whole genome shotgun (WGS) entry which is preliminary data.</text>
</comment>